<gene>
    <name evidence="3" type="ordered locus">Emtol_4111</name>
</gene>
<dbReference type="InterPro" id="IPR013783">
    <property type="entry name" value="Ig-like_fold"/>
</dbReference>
<dbReference type="Pfam" id="PF03629">
    <property type="entry name" value="SASA"/>
    <property type="match status" value="1"/>
</dbReference>
<dbReference type="Proteomes" id="UP000002875">
    <property type="component" value="Chromosome"/>
</dbReference>
<dbReference type="Gene3D" id="2.60.40.10">
    <property type="entry name" value="Immunoglobulins"/>
    <property type="match status" value="1"/>
</dbReference>
<dbReference type="EMBL" id="CP002961">
    <property type="protein sequence ID" value="AFK05236.1"/>
    <property type="molecule type" value="Genomic_DNA"/>
</dbReference>
<accession>A0ABM5N6Z2</accession>
<dbReference type="InterPro" id="IPR036514">
    <property type="entry name" value="SGNH_hydro_sf"/>
</dbReference>
<evidence type="ECO:0000256" key="1">
    <source>
        <dbReference type="ARBA" id="ARBA00022801"/>
    </source>
</evidence>
<dbReference type="SUPFAM" id="SSF52266">
    <property type="entry name" value="SGNH hydrolase"/>
    <property type="match status" value="1"/>
</dbReference>
<feature type="domain" description="Sialate O-acetylesterase" evidence="2">
    <location>
        <begin position="200"/>
        <end position="361"/>
    </location>
</feature>
<evidence type="ECO:0000313" key="4">
    <source>
        <dbReference type="Proteomes" id="UP000002875"/>
    </source>
</evidence>
<sequence length="674" mass="78378">MIIHQYLKHQVKSFIPRFVLGVFLYLACFIANAQVAVVFDEFPKDDQLFQRNDLNIASVNIKGRIFTEKVNAVSLVVQKNNKLYAYQKQKLQFKNQSTEFQLTTNIRAELSEYTFSVYSHQNNDSILLKKAIEVVCGENILVYGQSNALANDSEEIKRFKDEFQYGRSSFANYNSSEFQWVISRPWNHWSAGLLGLQIQRQLIEKYQVPIAIINGSEGNKSIDELSLRDEKQHDNTETIYGRLLKRAKWAEIDKKVRIMVWRQGESEALNPNYQNDYGKKFEKFRKQLLEDFPSLRKIYTLQNNVYFGNNTLAGNLREYQRKIHETYSDCEVMSTIGTPTFDGLHYKLEGYAQNGIDISRQLARDFMNNKDSLNINAPNLKYAYFTAKKDSLILEFDKYQTMVFPKDMPKSNENHPSINSRDYFYLDNKSLSIDNGSANGKYIILKLKNPSDGQKISWLPDNYTFEFISVLPGIIPIRNINNIAALSFKDVPISKPEISFVNSLNGAQISKNSILLSWTKIKYYNFYFEIEKAQNTPTNFYRIGSTTESSFSDNYVIEGIKYYYRIKTKRDGETIYSNIIEINTQNNNQFSASTENLIVFPNPVLKNDFLKIIPLFEKAIKEVTIYNERGEIIHHFKENNNYSFLSTSELNPGKYYIRAILEDNTKLIKKFVVQ</sequence>
<dbReference type="InterPro" id="IPR026444">
    <property type="entry name" value="Secre_tail"/>
</dbReference>
<proteinExistence type="predicted"/>
<dbReference type="RefSeq" id="WP_015030924.1">
    <property type="nucleotide sequence ID" value="NC_018748.1"/>
</dbReference>
<reference evidence="3 4" key="1">
    <citation type="submission" date="2011-07" db="EMBL/GenBank/DDBJ databases">
        <title>The complete genome of chromosome of Emticicia oligotrophica DSM 17448.</title>
        <authorList>
            <consortium name="US DOE Joint Genome Institute (JGI-PGF)"/>
            <person name="Lucas S."/>
            <person name="Han J."/>
            <person name="Lapidus A."/>
            <person name="Bruce D."/>
            <person name="Goodwin L."/>
            <person name="Pitluck S."/>
            <person name="Peters L."/>
            <person name="Kyrpides N."/>
            <person name="Mavromatis K."/>
            <person name="Ivanova N."/>
            <person name="Ovchinnikova G."/>
            <person name="Teshima H."/>
            <person name="Detter J.C."/>
            <person name="Tapia R."/>
            <person name="Han C."/>
            <person name="Land M."/>
            <person name="Hauser L."/>
            <person name="Markowitz V."/>
            <person name="Cheng J.-F."/>
            <person name="Hugenholtz P."/>
            <person name="Woyke T."/>
            <person name="Wu D."/>
            <person name="Tindall B."/>
            <person name="Pomrenke H."/>
            <person name="Brambilla E."/>
            <person name="Klenk H.-P."/>
            <person name="Eisen J.A."/>
        </authorList>
    </citation>
    <scope>NUCLEOTIDE SEQUENCE [LARGE SCALE GENOMIC DNA]</scope>
    <source>
        <strain evidence="3 4">DSM 17448</strain>
    </source>
</reference>
<dbReference type="InterPro" id="IPR036116">
    <property type="entry name" value="FN3_sf"/>
</dbReference>
<evidence type="ECO:0000313" key="3">
    <source>
        <dbReference type="EMBL" id="AFK05236.1"/>
    </source>
</evidence>
<name>A0ABM5N6Z2_EMTOG</name>
<dbReference type="SUPFAM" id="SSF49265">
    <property type="entry name" value="Fibronectin type III"/>
    <property type="match status" value="1"/>
</dbReference>
<dbReference type="NCBIfam" id="TIGR04183">
    <property type="entry name" value="Por_Secre_tail"/>
    <property type="match status" value="1"/>
</dbReference>
<protein>
    <recommendedName>
        <fullName evidence="2">Sialate O-acetylesterase domain-containing protein</fullName>
    </recommendedName>
</protein>
<keyword evidence="1" id="KW-0378">Hydrolase</keyword>
<dbReference type="Gene3D" id="3.40.50.1110">
    <property type="entry name" value="SGNH hydrolase"/>
    <property type="match status" value="1"/>
</dbReference>
<evidence type="ECO:0000259" key="2">
    <source>
        <dbReference type="Pfam" id="PF03629"/>
    </source>
</evidence>
<organism evidence="3 4">
    <name type="scientific">Emticicia oligotrophica (strain DSM 17448 / CIP 109782 / MTCC 6937 / GPTSA100-15)</name>
    <dbReference type="NCBI Taxonomy" id="929562"/>
    <lineage>
        <taxon>Bacteria</taxon>
        <taxon>Pseudomonadati</taxon>
        <taxon>Bacteroidota</taxon>
        <taxon>Cytophagia</taxon>
        <taxon>Cytophagales</taxon>
        <taxon>Leadbetterellaceae</taxon>
        <taxon>Emticicia</taxon>
    </lineage>
</organism>
<keyword evidence="4" id="KW-1185">Reference proteome</keyword>
<dbReference type="InterPro" id="IPR005181">
    <property type="entry name" value="SASA"/>
</dbReference>